<sequence length="45" mass="4385">MIFAMSTGVAGPAAHTGAIRAPARSAVSAAADSGQTRLTLSVRTG</sequence>
<dbReference type="AlphaFoldDB" id="A0A7K0DLX0"/>
<name>A0A7K0DLX0_9NOCA</name>
<protein>
    <submittedName>
        <fullName evidence="1">Uncharacterized protein</fullName>
    </submittedName>
</protein>
<reference evidence="1 2" key="1">
    <citation type="submission" date="2019-10" db="EMBL/GenBank/DDBJ databases">
        <title>Nocardia macrotermitis sp. nov. and Nocardia aurantia sp. nov., isolated from the gut of fungus growing-termite Macrotermes natalensis.</title>
        <authorList>
            <person name="Benndorf R."/>
            <person name="Schwitalla J."/>
            <person name="Martin K."/>
            <person name="De Beer W."/>
            <person name="Kaster A.-K."/>
            <person name="Vollmers J."/>
            <person name="Poulsen M."/>
            <person name="Beemelmanns C."/>
        </authorList>
    </citation>
    <scope>NUCLEOTIDE SEQUENCE [LARGE SCALE GENOMIC DNA]</scope>
    <source>
        <strain evidence="1 2">RB56</strain>
    </source>
</reference>
<accession>A0A7K0DLX0</accession>
<evidence type="ECO:0000313" key="2">
    <source>
        <dbReference type="Proteomes" id="UP000431401"/>
    </source>
</evidence>
<proteinExistence type="predicted"/>
<organism evidence="1 2">
    <name type="scientific">Nocardia aurantia</name>
    <dbReference type="NCBI Taxonomy" id="2585199"/>
    <lineage>
        <taxon>Bacteria</taxon>
        <taxon>Bacillati</taxon>
        <taxon>Actinomycetota</taxon>
        <taxon>Actinomycetes</taxon>
        <taxon>Mycobacteriales</taxon>
        <taxon>Nocardiaceae</taxon>
        <taxon>Nocardia</taxon>
    </lineage>
</organism>
<dbReference type="Proteomes" id="UP000431401">
    <property type="component" value="Unassembled WGS sequence"/>
</dbReference>
<keyword evidence="2" id="KW-1185">Reference proteome</keyword>
<dbReference type="EMBL" id="WEGI01000004">
    <property type="protein sequence ID" value="MQY26763.1"/>
    <property type="molecule type" value="Genomic_DNA"/>
</dbReference>
<comment type="caution">
    <text evidence="1">The sequence shown here is derived from an EMBL/GenBank/DDBJ whole genome shotgun (WGS) entry which is preliminary data.</text>
</comment>
<gene>
    <name evidence="1" type="ORF">NRB56_23360</name>
</gene>
<evidence type="ECO:0000313" key="1">
    <source>
        <dbReference type="EMBL" id="MQY26763.1"/>
    </source>
</evidence>